<organism evidence="1">
    <name type="scientific">Anguilla anguilla</name>
    <name type="common">European freshwater eel</name>
    <name type="synonym">Muraena anguilla</name>
    <dbReference type="NCBI Taxonomy" id="7936"/>
    <lineage>
        <taxon>Eukaryota</taxon>
        <taxon>Metazoa</taxon>
        <taxon>Chordata</taxon>
        <taxon>Craniata</taxon>
        <taxon>Vertebrata</taxon>
        <taxon>Euteleostomi</taxon>
        <taxon>Actinopterygii</taxon>
        <taxon>Neopterygii</taxon>
        <taxon>Teleostei</taxon>
        <taxon>Anguilliformes</taxon>
        <taxon>Anguillidae</taxon>
        <taxon>Anguilla</taxon>
    </lineage>
</organism>
<proteinExistence type="predicted"/>
<name>A0A0E9QC19_ANGAN</name>
<accession>A0A0E9QC19</accession>
<reference evidence="1" key="1">
    <citation type="submission" date="2014-11" db="EMBL/GenBank/DDBJ databases">
        <authorList>
            <person name="Amaro Gonzalez C."/>
        </authorList>
    </citation>
    <scope>NUCLEOTIDE SEQUENCE</scope>
</reference>
<evidence type="ECO:0000313" key="1">
    <source>
        <dbReference type="EMBL" id="JAH14072.1"/>
    </source>
</evidence>
<dbReference type="EMBL" id="GBXM01094505">
    <property type="protein sequence ID" value="JAH14072.1"/>
    <property type="molecule type" value="Transcribed_RNA"/>
</dbReference>
<dbReference type="AlphaFoldDB" id="A0A0E9QC19"/>
<sequence>MSFFLQVSNRLKCSSLFKTGKYFLILP</sequence>
<protein>
    <submittedName>
        <fullName evidence="1">Uncharacterized protein</fullName>
    </submittedName>
</protein>
<reference evidence="1" key="2">
    <citation type="journal article" date="2015" name="Fish Shellfish Immunol.">
        <title>Early steps in the European eel (Anguilla anguilla)-Vibrio vulnificus interaction in the gills: Role of the RtxA13 toxin.</title>
        <authorList>
            <person name="Callol A."/>
            <person name="Pajuelo D."/>
            <person name="Ebbesson L."/>
            <person name="Teles M."/>
            <person name="MacKenzie S."/>
            <person name="Amaro C."/>
        </authorList>
    </citation>
    <scope>NUCLEOTIDE SEQUENCE</scope>
</reference>